<evidence type="ECO:0000313" key="5">
    <source>
        <dbReference type="Proteomes" id="UP001501358"/>
    </source>
</evidence>
<evidence type="ECO:0000259" key="3">
    <source>
        <dbReference type="PROSITE" id="PS51462"/>
    </source>
</evidence>
<accession>A0ABP5ZEI3</accession>
<dbReference type="InterPro" id="IPR015797">
    <property type="entry name" value="NUDIX_hydrolase-like_dom_sf"/>
</dbReference>
<dbReference type="Proteomes" id="UP001501358">
    <property type="component" value="Unassembled WGS sequence"/>
</dbReference>
<evidence type="ECO:0000313" key="4">
    <source>
        <dbReference type="EMBL" id="GAA2496748.1"/>
    </source>
</evidence>
<dbReference type="InterPro" id="IPR020084">
    <property type="entry name" value="NUDIX_hydrolase_CS"/>
</dbReference>
<comment type="cofactor">
    <cofactor evidence="1">
        <name>Mg(2+)</name>
        <dbReference type="ChEBI" id="CHEBI:18420"/>
    </cofactor>
</comment>
<dbReference type="PANTHER" id="PTHR43046:SF16">
    <property type="entry name" value="ADP-RIBOSE PYROPHOSPHATASE YJHB-RELATED"/>
    <property type="match status" value="1"/>
</dbReference>
<feature type="domain" description="Nudix hydrolase" evidence="3">
    <location>
        <begin position="19"/>
        <end position="154"/>
    </location>
</feature>
<dbReference type="Pfam" id="PF00293">
    <property type="entry name" value="NUDIX"/>
    <property type="match status" value="1"/>
</dbReference>
<sequence>MAIPPFLRDIRAKCGHDLLLLPGVVTVTFDDEGRVLLGRRADNGRWALISGIPEPGEEPADTAVREVLEETGVHVVPERIVAVRSTPPIDYPNGDRSQYMDTVFRCRAVGGDARVNDDESLEVGWFSPDALPPIGERMVELVKLAAADGPAWFESPKGV</sequence>
<dbReference type="CDD" id="cd18879">
    <property type="entry name" value="NUDIX_Hydrolase"/>
    <property type="match status" value="1"/>
</dbReference>
<comment type="caution">
    <text evidence="4">The sequence shown here is derived from an EMBL/GenBank/DDBJ whole genome shotgun (WGS) entry which is preliminary data.</text>
</comment>
<evidence type="ECO:0000256" key="1">
    <source>
        <dbReference type="ARBA" id="ARBA00001946"/>
    </source>
</evidence>
<dbReference type="PANTHER" id="PTHR43046">
    <property type="entry name" value="GDP-MANNOSE MANNOSYL HYDROLASE"/>
    <property type="match status" value="1"/>
</dbReference>
<gene>
    <name evidence="4" type="ORF">GCM10010406_36400</name>
</gene>
<dbReference type="PROSITE" id="PS51462">
    <property type="entry name" value="NUDIX"/>
    <property type="match status" value="1"/>
</dbReference>
<keyword evidence="5" id="KW-1185">Reference proteome</keyword>
<dbReference type="EMBL" id="BAAATA010000022">
    <property type="protein sequence ID" value="GAA2496748.1"/>
    <property type="molecule type" value="Genomic_DNA"/>
</dbReference>
<dbReference type="Gene3D" id="3.90.79.10">
    <property type="entry name" value="Nucleoside Triphosphate Pyrophosphohydrolase"/>
    <property type="match status" value="1"/>
</dbReference>
<keyword evidence="2" id="KW-0378">Hydrolase</keyword>
<dbReference type="RefSeq" id="WP_344384258.1">
    <property type="nucleotide sequence ID" value="NZ_BAAATA010000022.1"/>
</dbReference>
<reference evidence="5" key="1">
    <citation type="journal article" date="2019" name="Int. J. Syst. Evol. Microbiol.">
        <title>The Global Catalogue of Microorganisms (GCM) 10K type strain sequencing project: providing services to taxonomists for standard genome sequencing and annotation.</title>
        <authorList>
            <consortium name="The Broad Institute Genomics Platform"/>
            <consortium name="The Broad Institute Genome Sequencing Center for Infectious Disease"/>
            <person name="Wu L."/>
            <person name="Ma J."/>
        </authorList>
    </citation>
    <scope>NUCLEOTIDE SEQUENCE [LARGE SCALE GENOMIC DNA]</scope>
    <source>
        <strain evidence="5">JCM 6307</strain>
    </source>
</reference>
<dbReference type="PROSITE" id="PS00893">
    <property type="entry name" value="NUDIX_BOX"/>
    <property type="match status" value="1"/>
</dbReference>
<organism evidence="4 5">
    <name type="scientific">Streptomyces thermolineatus</name>
    <dbReference type="NCBI Taxonomy" id="44033"/>
    <lineage>
        <taxon>Bacteria</taxon>
        <taxon>Bacillati</taxon>
        <taxon>Actinomycetota</taxon>
        <taxon>Actinomycetes</taxon>
        <taxon>Kitasatosporales</taxon>
        <taxon>Streptomycetaceae</taxon>
        <taxon>Streptomyces</taxon>
    </lineage>
</organism>
<name>A0ABP5ZEI3_9ACTN</name>
<proteinExistence type="predicted"/>
<dbReference type="InterPro" id="IPR000086">
    <property type="entry name" value="NUDIX_hydrolase_dom"/>
</dbReference>
<evidence type="ECO:0000256" key="2">
    <source>
        <dbReference type="ARBA" id="ARBA00022801"/>
    </source>
</evidence>
<protein>
    <submittedName>
        <fullName evidence="4">NUDIX domain-containing protein</fullName>
    </submittedName>
</protein>
<dbReference type="SUPFAM" id="SSF55811">
    <property type="entry name" value="Nudix"/>
    <property type="match status" value="1"/>
</dbReference>